<dbReference type="GO" id="GO:0016788">
    <property type="term" value="F:hydrolase activity, acting on ester bonds"/>
    <property type="evidence" value="ECO:0007669"/>
    <property type="project" value="UniProtKB-ARBA"/>
</dbReference>
<dbReference type="InterPro" id="IPR036514">
    <property type="entry name" value="SGNH_hydro_sf"/>
</dbReference>
<evidence type="ECO:0000313" key="2">
    <source>
        <dbReference type="Proteomes" id="UP000518288"/>
    </source>
</evidence>
<proteinExistence type="predicted"/>
<dbReference type="AlphaFoldDB" id="A0A7Y9UBV5"/>
<name>A0A7Y9UBV5_9BURK</name>
<dbReference type="RefSeq" id="WP_179633749.1">
    <property type="nucleotide sequence ID" value="NZ_JACCFH010000001.1"/>
</dbReference>
<organism evidence="1 2">
    <name type="scientific">Sphaerotilus montanus</name>
    <dbReference type="NCBI Taxonomy" id="522889"/>
    <lineage>
        <taxon>Bacteria</taxon>
        <taxon>Pseudomonadati</taxon>
        <taxon>Pseudomonadota</taxon>
        <taxon>Betaproteobacteria</taxon>
        <taxon>Burkholderiales</taxon>
        <taxon>Sphaerotilaceae</taxon>
        <taxon>Sphaerotilus</taxon>
    </lineage>
</organism>
<dbReference type="Gene3D" id="3.40.50.1110">
    <property type="entry name" value="SGNH hydrolase"/>
    <property type="match status" value="1"/>
</dbReference>
<gene>
    <name evidence="1" type="ORF">BDD16_001910</name>
</gene>
<dbReference type="PROSITE" id="PS51257">
    <property type="entry name" value="PROKAR_LIPOPROTEIN"/>
    <property type="match status" value="1"/>
</dbReference>
<evidence type="ECO:0000313" key="1">
    <source>
        <dbReference type="EMBL" id="NYG32924.1"/>
    </source>
</evidence>
<evidence type="ECO:0008006" key="3">
    <source>
        <dbReference type="Google" id="ProtNLM"/>
    </source>
</evidence>
<accession>A0A7Y9UBV5</accession>
<dbReference type="EMBL" id="JACCFH010000001">
    <property type="protein sequence ID" value="NYG32924.1"/>
    <property type="molecule type" value="Genomic_DNA"/>
</dbReference>
<reference evidence="1 2" key="1">
    <citation type="submission" date="2020-07" db="EMBL/GenBank/DDBJ databases">
        <title>Genomic Encyclopedia of Archaeal and Bacterial Type Strains, Phase II (KMG-II): from individual species to whole genera.</title>
        <authorList>
            <person name="Goeker M."/>
        </authorList>
    </citation>
    <scope>NUCLEOTIDE SEQUENCE [LARGE SCALE GENOMIC DNA]</scope>
    <source>
        <strain evidence="1 2">DSM 21226</strain>
    </source>
</reference>
<keyword evidence="2" id="KW-1185">Reference proteome</keyword>
<dbReference type="Proteomes" id="UP000518288">
    <property type="component" value="Unassembled WGS sequence"/>
</dbReference>
<comment type="caution">
    <text evidence="1">The sequence shown here is derived from an EMBL/GenBank/DDBJ whole genome shotgun (WGS) entry which is preliminary data.</text>
</comment>
<protein>
    <recommendedName>
        <fullName evidence="3">Esterase</fullName>
    </recommendedName>
</protein>
<sequence length="316" mass="32517">MRVLKSLLAPALLAVLLGGCGGSTRVESYAPNRIVVFGDELSLIGTNGSKYSVNALKADAVSLDCATYPVWPQVVADGYGMVFSECNPTAVASPAGVMKASVGATVADVVAAVSAFQASSTFTPQTLVTVMAGQHDILNAYKAYDAGTLSRALALSQVSAAGKALGALVNNVANQGSGGRVLYSTPPNLGYSPFAAAELVRTSDADRVTLLKELTLAFTAALRLEVINDGRYAALITADELTISMSDPTKMVSYALTNIVDQVCTVALPNCTTATMAAGAAGVGTAYLWADAQHPGVSFQSRVGLAALNRARNNPF</sequence>